<evidence type="ECO:0000256" key="1">
    <source>
        <dbReference type="ARBA" id="ARBA00002550"/>
    </source>
</evidence>
<dbReference type="PROSITE" id="PS50005">
    <property type="entry name" value="TPR"/>
    <property type="match status" value="1"/>
</dbReference>
<dbReference type="OrthoDB" id="5611441at2"/>
<gene>
    <name evidence="5" type="ORF">SAMN05444515_102144</name>
</gene>
<dbReference type="InterPro" id="IPR039563">
    <property type="entry name" value="Peptidase_C39_single_dom"/>
</dbReference>
<keyword evidence="6" id="KW-1185">Reference proteome</keyword>
<dbReference type="RefSeq" id="WP_090250895.1">
    <property type="nucleotide sequence ID" value="NZ_FOAA01000002.1"/>
</dbReference>
<evidence type="ECO:0000256" key="2">
    <source>
        <dbReference type="ARBA" id="ARBA00038251"/>
    </source>
</evidence>
<dbReference type="InterPro" id="IPR039564">
    <property type="entry name" value="Peptidase_C39-like"/>
</dbReference>
<comment type="similarity">
    <text evidence="2">Belongs to the YPP1 family.</text>
</comment>
<feature type="domain" description="Peptidase C39-like" evidence="4">
    <location>
        <begin position="58"/>
        <end position="166"/>
    </location>
</feature>
<dbReference type="Proteomes" id="UP000199256">
    <property type="component" value="Unassembled WGS sequence"/>
</dbReference>
<dbReference type="PANTHER" id="PTHR23083">
    <property type="entry name" value="TETRATRICOPEPTIDE REPEAT PROTEIN, TPR"/>
    <property type="match status" value="1"/>
</dbReference>
<dbReference type="Gene3D" id="3.90.70.10">
    <property type="entry name" value="Cysteine proteinases"/>
    <property type="match status" value="1"/>
</dbReference>
<evidence type="ECO:0000313" key="5">
    <source>
        <dbReference type="EMBL" id="SEK48688.1"/>
    </source>
</evidence>
<feature type="repeat" description="TPR" evidence="3">
    <location>
        <begin position="242"/>
        <end position="275"/>
    </location>
</feature>
<reference evidence="6" key="1">
    <citation type="submission" date="2016-10" db="EMBL/GenBank/DDBJ databases">
        <authorList>
            <person name="Varghese N."/>
            <person name="Submissions S."/>
        </authorList>
    </citation>
    <scope>NUCLEOTIDE SEQUENCE [LARGE SCALE GENOMIC DNA]</scope>
    <source>
        <strain evidence="6">DSM 241</strain>
    </source>
</reference>
<dbReference type="NCBIfam" id="NF033920">
    <property type="entry name" value="C39_PA2778_fam"/>
    <property type="match status" value="1"/>
</dbReference>
<dbReference type="SMART" id="SM00028">
    <property type="entry name" value="TPR"/>
    <property type="match status" value="3"/>
</dbReference>
<comment type="function">
    <text evidence="1">Involved in endocytosis.</text>
</comment>
<dbReference type="InterPro" id="IPR051722">
    <property type="entry name" value="Endocytosis_PI4K-reg_protein"/>
</dbReference>
<sequence>MTHDPRRWPRGWATPAGLMCLVLAVLLLNGCATPLQTRDLLRDPPDEMPRQVELDQTPFHPQERYQCGPAALATVLGARGLMVHPDDLVDEVYLPERQGSLQTEMLASARARGFVAYVIEAHMETLLKEVAAGQPVLVFQNLGLNAFPYWHYAVVIGFDLDAEEIILRSGTIRRHVTPMPVFERTWRRGNYWAFVVQPPGQLPATARPLPWLRAANALEATGQLDTAATAYKTAARHWPEHPVAWIGLGNTLYALEDHTGAEQAFRQLIQTDPEAHAAWNNLAHVLHARGCGTQALEAVTCALRMAPDEPHYQRTRETVKASPNTPTGNDTCLPALCPIDHPHSGRYPD</sequence>
<dbReference type="CDD" id="cd02549">
    <property type="entry name" value="Peptidase_C39A"/>
    <property type="match status" value="1"/>
</dbReference>
<dbReference type="AlphaFoldDB" id="A0A1H7HEM9"/>
<evidence type="ECO:0000259" key="4">
    <source>
        <dbReference type="Pfam" id="PF13529"/>
    </source>
</evidence>
<organism evidence="5 6">
    <name type="scientific">Ectothiorhodospira marina</name>
    <dbReference type="NCBI Taxonomy" id="1396821"/>
    <lineage>
        <taxon>Bacteria</taxon>
        <taxon>Pseudomonadati</taxon>
        <taxon>Pseudomonadota</taxon>
        <taxon>Gammaproteobacteria</taxon>
        <taxon>Chromatiales</taxon>
        <taxon>Ectothiorhodospiraceae</taxon>
        <taxon>Ectothiorhodospira</taxon>
    </lineage>
</organism>
<dbReference type="SUPFAM" id="SSF48452">
    <property type="entry name" value="TPR-like"/>
    <property type="match status" value="1"/>
</dbReference>
<dbReference type="InterPro" id="IPR019734">
    <property type="entry name" value="TPR_rpt"/>
</dbReference>
<name>A0A1H7HEM9_9GAMM</name>
<evidence type="ECO:0000313" key="6">
    <source>
        <dbReference type="Proteomes" id="UP000199256"/>
    </source>
</evidence>
<dbReference type="Pfam" id="PF13529">
    <property type="entry name" value="Peptidase_C39_2"/>
    <property type="match status" value="1"/>
</dbReference>
<protein>
    <submittedName>
        <fullName evidence="5">Peptidase_C39 like family protein</fullName>
    </submittedName>
</protein>
<proteinExistence type="inferred from homology"/>
<accession>A0A1H7HEM9</accession>
<dbReference type="Pfam" id="PF13432">
    <property type="entry name" value="TPR_16"/>
    <property type="match status" value="1"/>
</dbReference>
<keyword evidence="3" id="KW-0802">TPR repeat</keyword>
<dbReference type="STRING" id="1396821.SAMN05444515_102144"/>
<dbReference type="InterPro" id="IPR011990">
    <property type="entry name" value="TPR-like_helical_dom_sf"/>
</dbReference>
<dbReference type="PANTHER" id="PTHR23083:SF464">
    <property type="entry name" value="TETRATRICOPEPTIDE REPEAT DOMAIN 7, ISOFORM A"/>
    <property type="match status" value="1"/>
</dbReference>
<evidence type="ECO:0000256" key="3">
    <source>
        <dbReference type="PROSITE-ProRule" id="PRU00339"/>
    </source>
</evidence>
<dbReference type="Gene3D" id="1.25.40.10">
    <property type="entry name" value="Tetratricopeptide repeat domain"/>
    <property type="match status" value="1"/>
</dbReference>
<dbReference type="EMBL" id="FOAA01000002">
    <property type="protein sequence ID" value="SEK48688.1"/>
    <property type="molecule type" value="Genomic_DNA"/>
</dbReference>